<accession>A0AAV4NAP7</accession>
<feature type="compositionally biased region" description="Polar residues" evidence="1">
    <location>
        <begin position="157"/>
        <end position="171"/>
    </location>
</feature>
<sequence length="177" mass="18584">MCPGAPRHSPAPYFPSAVSGVRVRPGAALHLVFTLLSWSAPGRRPTSDFQYSVPGCAPAQPYTLVPLFCLLVRPGAALLLIPLFCPRVRPGTALHLVFILLSPGAPRRSLTPSFHTSVSGSAPAQPCTLFPFCGLRVRPGSALHLISSILSPGAPRRSSTPSFHSSVSGSAPAQPYP</sequence>
<organism evidence="2 3">
    <name type="scientific">Caerostris darwini</name>
    <dbReference type="NCBI Taxonomy" id="1538125"/>
    <lineage>
        <taxon>Eukaryota</taxon>
        <taxon>Metazoa</taxon>
        <taxon>Ecdysozoa</taxon>
        <taxon>Arthropoda</taxon>
        <taxon>Chelicerata</taxon>
        <taxon>Arachnida</taxon>
        <taxon>Araneae</taxon>
        <taxon>Araneomorphae</taxon>
        <taxon>Entelegynae</taxon>
        <taxon>Araneoidea</taxon>
        <taxon>Araneidae</taxon>
        <taxon>Caerostris</taxon>
    </lineage>
</organism>
<evidence type="ECO:0000313" key="3">
    <source>
        <dbReference type="Proteomes" id="UP001054837"/>
    </source>
</evidence>
<reference evidence="2 3" key="1">
    <citation type="submission" date="2021-06" db="EMBL/GenBank/DDBJ databases">
        <title>Caerostris darwini draft genome.</title>
        <authorList>
            <person name="Kono N."/>
            <person name="Arakawa K."/>
        </authorList>
    </citation>
    <scope>NUCLEOTIDE SEQUENCE [LARGE SCALE GENOMIC DNA]</scope>
</reference>
<proteinExistence type="predicted"/>
<keyword evidence="3" id="KW-1185">Reference proteome</keyword>
<protein>
    <submittedName>
        <fullName evidence="2">Uncharacterized protein</fullName>
    </submittedName>
</protein>
<gene>
    <name evidence="2" type="ORF">CDAR_584421</name>
</gene>
<feature type="region of interest" description="Disordered" evidence="1">
    <location>
        <begin position="152"/>
        <end position="177"/>
    </location>
</feature>
<name>A0AAV4NAP7_9ARAC</name>
<comment type="caution">
    <text evidence="2">The sequence shown here is derived from an EMBL/GenBank/DDBJ whole genome shotgun (WGS) entry which is preliminary data.</text>
</comment>
<dbReference type="Proteomes" id="UP001054837">
    <property type="component" value="Unassembled WGS sequence"/>
</dbReference>
<dbReference type="AlphaFoldDB" id="A0AAV4NAP7"/>
<evidence type="ECO:0000313" key="2">
    <source>
        <dbReference type="EMBL" id="GIX80958.1"/>
    </source>
</evidence>
<dbReference type="EMBL" id="BPLQ01001341">
    <property type="protein sequence ID" value="GIX80958.1"/>
    <property type="molecule type" value="Genomic_DNA"/>
</dbReference>
<evidence type="ECO:0000256" key="1">
    <source>
        <dbReference type="SAM" id="MobiDB-lite"/>
    </source>
</evidence>